<dbReference type="InterPro" id="IPR029063">
    <property type="entry name" value="SAM-dependent_MTases_sf"/>
</dbReference>
<dbReference type="InterPro" id="IPR050078">
    <property type="entry name" value="Ribosomal_L11_MeTrfase_PrmA"/>
</dbReference>
<accession>A0ABP3G9X4</accession>
<keyword evidence="2" id="KW-0808">Transferase</keyword>
<evidence type="ECO:0000313" key="3">
    <source>
        <dbReference type="EMBL" id="GAA0339829.1"/>
    </source>
</evidence>
<keyword evidence="1 3" id="KW-0489">Methyltransferase</keyword>
<gene>
    <name evidence="3" type="ORF">GCM10010151_31820</name>
</gene>
<keyword evidence="4" id="KW-1185">Reference proteome</keyword>
<name>A0ABP3G9X4_9ACTN</name>
<dbReference type="Gene3D" id="3.40.50.150">
    <property type="entry name" value="Vaccinia Virus protein VP39"/>
    <property type="match status" value="1"/>
</dbReference>
<organism evidence="3 4">
    <name type="scientific">Actinoallomurus spadix</name>
    <dbReference type="NCBI Taxonomy" id="79912"/>
    <lineage>
        <taxon>Bacteria</taxon>
        <taxon>Bacillati</taxon>
        <taxon>Actinomycetota</taxon>
        <taxon>Actinomycetes</taxon>
        <taxon>Streptosporangiales</taxon>
        <taxon>Thermomonosporaceae</taxon>
        <taxon>Actinoallomurus</taxon>
    </lineage>
</organism>
<protein>
    <submittedName>
        <fullName evidence="3">Methyltransferase</fullName>
    </submittedName>
</protein>
<dbReference type="EMBL" id="BAAABM010000022">
    <property type="protein sequence ID" value="GAA0339829.1"/>
    <property type="molecule type" value="Genomic_DNA"/>
</dbReference>
<dbReference type="PANTHER" id="PTHR43648:SF1">
    <property type="entry name" value="ELECTRON TRANSFER FLAVOPROTEIN BETA SUBUNIT LYSINE METHYLTRANSFERASE"/>
    <property type="match status" value="1"/>
</dbReference>
<sequence>MGRVNPLFAEPPVTDGHAATVRALTRVSAPPLVPELSLHLAEEPFATWEATRHGRAASEVPPPFWAFAWAGGQALARHVLDHPETVAGRRVLDLASGSGLVAISAALAGARSVTACDIDPLAVTAIGLNAALNGVRVDVLSEDVLGRDLDGVDLILAGDVCYDADLAGAMMAFLRAQRRRGREVLLGDPLRPYLPDGLTAVARYEVGGTANLEERAVTAAAVFAIPG</sequence>
<evidence type="ECO:0000256" key="2">
    <source>
        <dbReference type="ARBA" id="ARBA00022679"/>
    </source>
</evidence>
<dbReference type="Proteomes" id="UP001501822">
    <property type="component" value="Unassembled WGS sequence"/>
</dbReference>
<dbReference type="PANTHER" id="PTHR43648">
    <property type="entry name" value="ELECTRON TRANSFER FLAVOPROTEIN BETA SUBUNIT LYSINE METHYLTRANSFERASE"/>
    <property type="match status" value="1"/>
</dbReference>
<dbReference type="Pfam" id="PF06325">
    <property type="entry name" value="PrmA"/>
    <property type="match status" value="1"/>
</dbReference>
<dbReference type="GO" id="GO:0032259">
    <property type="term" value="P:methylation"/>
    <property type="evidence" value="ECO:0007669"/>
    <property type="project" value="UniProtKB-KW"/>
</dbReference>
<dbReference type="CDD" id="cd02440">
    <property type="entry name" value="AdoMet_MTases"/>
    <property type="match status" value="1"/>
</dbReference>
<reference evidence="4" key="1">
    <citation type="journal article" date="2019" name="Int. J. Syst. Evol. Microbiol.">
        <title>The Global Catalogue of Microorganisms (GCM) 10K type strain sequencing project: providing services to taxonomists for standard genome sequencing and annotation.</title>
        <authorList>
            <consortium name="The Broad Institute Genomics Platform"/>
            <consortium name="The Broad Institute Genome Sequencing Center for Infectious Disease"/>
            <person name="Wu L."/>
            <person name="Ma J."/>
        </authorList>
    </citation>
    <scope>NUCLEOTIDE SEQUENCE [LARGE SCALE GENOMIC DNA]</scope>
    <source>
        <strain evidence="4">JCM 3146</strain>
    </source>
</reference>
<dbReference type="SUPFAM" id="SSF53335">
    <property type="entry name" value="S-adenosyl-L-methionine-dependent methyltransferases"/>
    <property type="match status" value="1"/>
</dbReference>
<evidence type="ECO:0000256" key="1">
    <source>
        <dbReference type="ARBA" id="ARBA00022603"/>
    </source>
</evidence>
<evidence type="ECO:0000313" key="4">
    <source>
        <dbReference type="Proteomes" id="UP001501822"/>
    </source>
</evidence>
<dbReference type="GO" id="GO:0008168">
    <property type="term" value="F:methyltransferase activity"/>
    <property type="evidence" value="ECO:0007669"/>
    <property type="project" value="UniProtKB-KW"/>
</dbReference>
<proteinExistence type="predicted"/>
<comment type="caution">
    <text evidence="3">The sequence shown here is derived from an EMBL/GenBank/DDBJ whole genome shotgun (WGS) entry which is preliminary data.</text>
</comment>